<keyword evidence="2" id="KW-1185">Reference proteome</keyword>
<name>A0A4P6ZJM8_9FLAO</name>
<proteinExistence type="predicted"/>
<gene>
    <name evidence="1" type="ORF">NBC122_02814</name>
</gene>
<accession>A0A4P6ZJM8</accession>
<dbReference type="OrthoDB" id="72051at59732"/>
<dbReference type="EMBL" id="CP037954">
    <property type="protein sequence ID" value="QBO59615.1"/>
    <property type="molecule type" value="Genomic_DNA"/>
</dbReference>
<evidence type="ECO:0000313" key="1">
    <source>
        <dbReference type="EMBL" id="QBO59615.1"/>
    </source>
</evidence>
<dbReference type="KEGG" id="csal:NBC122_02814"/>
<organism evidence="1 2">
    <name type="scientific">Chryseobacterium salivictor</name>
    <dbReference type="NCBI Taxonomy" id="2547600"/>
    <lineage>
        <taxon>Bacteria</taxon>
        <taxon>Pseudomonadati</taxon>
        <taxon>Bacteroidota</taxon>
        <taxon>Flavobacteriia</taxon>
        <taxon>Flavobacteriales</taxon>
        <taxon>Weeksellaceae</taxon>
        <taxon>Chryseobacterium group</taxon>
        <taxon>Chryseobacterium</taxon>
    </lineage>
</organism>
<dbReference type="RefSeq" id="WP_133440934.1">
    <property type="nucleotide sequence ID" value="NZ_CP037954.1"/>
</dbReference>
<protein>
    <submittedName>
        <fullName evidence="1">Uncharacterized protein</fullName>
    </submittedName>
</protein>
<reference evidence="1 2" key="1">
    <citation type="submission" date="2019-03" db="EMBL/GenBank/DDBJ databases">
        <authorList>
            <person name="Kim H."/>
            <person name="Yu S.-M."/>
        </authorList>
    </citation>
    <scope>NUCLEOTIDE SEQUENCE [LARGE SCALE GENOMIC DNA]</scope>
    <source>
        <strain evidence="1 2">NBC122</strain>
    </source>
</reference>
<dbReference type="Proteomes" id="UP000294419">
    <property type="component" value="Chromosome"/>
</dbReference>
<evidence type="ECO:0000313" key="2">
    <source>
        <dbReference type="Proteomes" id="UP000294419"/>
    </source>
</evidence>
<sequence length="83" mass="10001">MTEKINFDFIEFIESKGFKQINNNNFEYILENSFPLQLIFENNEYVIPFTPEIQFITKIPTDKETAEKSFKNIQEILEIKFKK</sequence>
<dbReference type="AlphaFoldDB" id="A0A4P6ZJM8"/>